<name>A0A1B6IGP4_9HEMI</name>
<dbReference type="EMBL" id="GECU01021620">
    <property type="protein sequence ID" value="JAS86086.1"/>
    <property type="molecule type" value="Transcribed_RNA"/>
</dbReference>
<protein>
    <submittedName>
        <fullName evidence="1">Uncharacterized protein</fullName>
    </submittedName>
</protein>
<proteinExistence type="predicted"/>
<gene>
    <name evidence="1" type="ORF">g.56867</name>
</gene>
<evidence type="ECO:0000313" key="1">
    <source>
        <dbReference type="EMBL" id="JAS86086.1"/>
    </source>
</evidence>
<accession>A0A1B6IGP4</accession>
<dbReference type="InterPro" id="IPR011990">
    <property type="entry name" value="TPR-like_helical_dom_sf"/>
</dbReference>
<sequence>MDDVEVSTLANRFTSVPVESPFVWGMSALLVKESSNILERLLEKQDVVEEHYEQFKWSHFVIQLLLSYELCNSGNQSEAVKKIESCEAELTRLDRIGCNERFYLRMRRPLWHLTLASRALLFATISNFEVDLDYLDQEMGQKYNLTLFSDEERASLYGTKTICYLEYGYNGNMEALKWARKALETDPSEAEWHFLTGKCMGRVRRCTRKFSGVPREEVEMIEKAVSLNPNPKYIMYVAQVYQQSASAAFIHHRGDENFYKSSLYQAINNMNKKAVELYQQALVFRPNCSYTYIRCLNGMLKLPRKYLNLAQLRKMVDKVTMVAPNNTMFLHSAGVFYLKMDYDAKKALKFFEMASDQGNYGASMDAIRLRFRMNEQYNPVGRLRKLIEKFSARPHHEDAVSQLGSFYLFIVRDLERALEAYNLILEKDPESRAMMVHKPIFVRMTRPINLFEVLVNEVRVYELKERPLDEKLKDGFMSLVAQYFPSLLELEVDTQMIHRLIQESRRMARAEKRRRVMFLRYSTTERSPRKDKSFYART</sequence>
<dbReference type="SUPFAM" id="SSF48452">
    <property type="entry name" value="TPR-like"/>
    <property type="match status" value="1"/>
</dbReference>
<dbReference type="AlphaFoldDB" id="A0A1B6IGP4"/>
<reference evidence="1" key="1">
    <citation type="submission" date="2015-11" db="EMBL/GenBank/DDBJ databases">
        <title>De novo transcriptome assembly of four potential Pierce s Disease insect vectors from Arizona vineyards.</title>
        <authorList>
            <person name="Tassone E.E."/>
        </authorList>
    </citation>
    <scope>NUCLEOTIDE SEQUENCE</scope>
</reference>
<organism evidence="1">
    <name type="scientific">Homalodisca liturata</name>
    <dbReference type="NCBI Taxonomy" id="320908"/>
    <lineage>
        <taxon>Eukaryota</taxon>
        <taxon>Metazoa</taxon>
        <taxon>Ecdysozoa</taxon>
        <taxon>Arthropoda</taxon>
        <taxon>Hexapoda</taxon>
        <taxon>Insecta</taxon>
        <taxon>Pterygota</taxon>
        <taxon>Neoptera</taxon>
        <taxon>Paraneoptera</taxon>
        <taxon>Hemiptera</taxon>
        <taxon>Auchenorrhyncha</taxon>
        <taxon>Membracoidea</taxon>
        <taxon>Cicadellidae</taxon>
        <taxon>Cicadellinae</taxon>
        <taxon>Proconiini</taxon>
        <taxon>Homalodisca</taxon>
    </lineage>
</organism>
<dbReference type="Gene3D" id="1.25.40.10">
    <property type="entry name" value="Tetratricopeptide repeat domain"/>
    <property type="match status" value="1"/>
</dbReference>